<feature type="domain" description="Aminotransferase class I/classII large" evidence="7">
    <location>
        <begin position="33"/>
        <end position="382"/>
    </location>
</feature>
<dbReference type="InterPro" id="IPR004839">
    <property type="entry name" value="Aminotransferase_I/II_large"/>
</dbReference>
<gene>
    <name evidence="8" type="ORF">JOF54_000166</name>
</gene>
<dbReference type="GO" id="GO:0008483">
    <property type="term" value="F:transaminase activity"/>
    <property type="evidence" value="ECO:0007669"/>
    <property type="project" value="UniProtKB-KW"/>
</dbReference>
<dbReference type="PANTHER" id="PTHR46383:SF1">
    <property type="entry name" value="ASPARTATE AMINOTRANSFERASE"/>
    <property type="match status" value="1"/>
</dbReference>
<evidence type="ECO:0000256" key="5">
    <source>
        <dbReference type="ARBA" id="ARBA00022898"/>
    </source>
</evidence>
<dbReference type="Proteomes" id="UP000758168">
    <property type="component" value="Unassembled WGS sequence"/>
</dbReference>
<evidence type="ECO:0000256" key="2">
    <source>
        <dbReference type="ARBA" id="ARBA00007441"/>
    </source>
</evidence>
<dbReference type="SUPFAM" id="SSF53383">
    <property type="entry name" value="PLP-dependent transferases"/>
    <property type="match status" value="1"/>
</dbReference>
<keyword evidence="4 6" id="KW-0808">Transferase</keyword>
<comment type="similarity">
    <text evidence="2 6">Belongs to the class-I pyridoxal-phosphate-dependent aminotransferase family.</text>
</comment>
<dbReference type="Gene3D" id="3.40.640.10">
    <property type="entry name" value="Type I PLP-dependent aspartate aminotransferase-like (Major domain)"/>
    <property type="match status" value="1"/>
</dbReference>
<comment type="cofactor">
    <cofactor evidence="1 6">
        <name>pyridoxal 5'-phosphate</name>
        <dbReference type="ChEBI" id="CHEBI:597326"/>
    </cofactor>
</comment>
<evidence type="ECO:0000313" key="8">
    <source>
        <dbReference type="EMBL" id="MBP2415244.1"/>
    </source>
</evidence>
<comment type="caution">
    <text evidence="8">The sequence shown here is derived from an EMBL/GenBank/DDBJ whole genome shotgun (WGS) entry which is preliminary data.</text>
</comment>
<dbReference type="EMBL" id="JAGIOB010000001">
    <property type="protein sequence ID" value="MBP2415244.1"/>
    <property type="molecule type" value="Genomic_DNA"/>
</dbReference>
<dbReference type="EC" id="2.6.1.-" evidence="6"/>
<accession>A0ABS4Z2N5</accession>
<keyword evidence="5" id="KW-0663">Pyridoxal phosphate</keyword>
<dbReference type="PANTHER" id="PTHR46383">
    <property type="entry name" value="ASPARTATE AMINOTRANSFERASE"/>
    <property type="match status" value="1"/>
</dbReference>
<evidence type="ECO:0000313" key="9">
    <source>
        <dbReference type="Proteomes" id="UP000758168"/>
    </source>
</evidence>
<dbReference type="CDD" id="cd00609">
    <property type="entry name" value="AAT_like"/>
    <property type="match status" value="1"/>
</dbReference>
<dbReference type="InterPro" id="IPR004838">
    <property type="entry name" value="NHTrfase_class1_PyrdxlP-BS"/>
</dbReference>
<evidence type="ECO:0000259" key="7">
    <source>
        <dbReference type="Pfam" id="PF00155"/>
    </source>
</evidence>
<proteinExistence type="inferred from homology"/>
<dbReference type="InterPro" id="IPR015424">
    <property type="entry name" value="PyrdxlP-dep_Trfase"/>
</dbReference>
<evidence type="ECO:0000256" key="3">
    <source>
        <dbReference type="ARBA" id="ARBA00022576"/>
    </source>
</evidence>
<dbReference type="RefSeq" id="WP_210052107.1">
    <property type="nucleotide sequence ID" value="NZ_BAAAMH010000026.1"/>
</dbReference>
<dbReference type="InterPro" id="IPR050596">
    <property type="entry name" value="AspAT/PAT-like"/>
</dbReference>
<evidence type="ECO:0000256" key="1">
    <source>
        <dbReference type="ARBA" id="ARBA00001933"/>
    </source>
</evidence>
<evidence type="ECO:0000256" key="6">
    <source>
        <dbReference type="RuleBase" id="RU000481"/>
    </source>
</evidence>
<dbReference type="Gene3D" id="3.90.1150.10">
    <property type="entry name" value="Aspartate Aminotransferase, domain 1"/>
    <property type="match status" value="1"/>
</dbReference>
<keyword evidence="9" id="KW-1185">Reference proteome</keyword>
<organism evidence="8 9">
    <name type="scientific">Microlunatus capsulatus</name>
    <dbReference type="NCBI Taxonomy" id="99117"/>
    <lineage>
        <taxon>Bacteria</taxon>
        <taxon>Bacillati</taxon>
        <taxon>Actinomycetota</taxon>
        <taxon>Actinomycetes</taxon>
        <taxon>Propionibacteriales</taxon>
        <taxon>Propionibacteriaceae</taxon>
        <taxon>Microlunatus</taxon>
    </lineage>
</organism>
<reference evidence="8 9" key="1">
    <citation type="submission" date="2021-03" db="EMBL/GenBank/DDBJ databases">
        <title>Sequencing the genomes of 1000 actinobacteria strains.</title>
        <authorList>
            <person name="Klenk H.-P."/>
        </authorList>
    </citation>
    <scope>NUCLEOTIDE SEQUENCE [LARGE SCALE GENOMIC DNA]</scope>
    <source>
        <strain evidence="8 9">DSM 12936</strain>
    </source>
</reference>
<sequence>MSGRGPGSATSASVAPSGIRAIADLAWRTPGALQLQIGEPSAPTPPHVVEAMTAALRDGATRYGPTAGLPLFREAAVEKLRRVNGLDASPDDVTVCAGGVEGLGAVYRALLDAGDEVLVPDPGWPNLVGLALLVDARPVRYPLLRDGRVELEPAVLEALRTPRTRVLVLNSPSNPTGGGLDADQLEPVLAWAAEHGVVVVSDECYDEMWLDAPQPCTAAVAAAMAAAGRPVPVVVSVFSLSKTHAMTGFRLGYVLAPAELTPLVRRVQETQLSCVATPTQWAGAAALTGPQDHVAAMRAEYRDRRDRCVAVLAGRPELVLAAPPVGAFYLWLRYAADVHSGTLAVDLLRDHGVALAPGTAFGPAGEGHLRISLATATDVLLEGLDRVLVALR</sequence>
<protein>
    <recommendedName>
        <fullName evidence="6">Aminotransferase</fullName>
        <ecNumber evidence="6">2.6.1.-</ecNumber>
    </recommendedName>
</protein>
<evidence type="ECO:0000256" key="4">
    <source>
        <dbReference type="ARBA" id="ARBA00022679"/>
    </source>
</evidence>
<dbReference type="InterPro" id="IPR015421">
    <property type="entry name" value="PyrdxlP-dep_Trfase_major"/>
</dbReference>
<dbReference type="InterPro" id="IPR015422">
    <property type="entry name" value="PyrdxlP-dep_Trfase_small"/>
</dbReference>
<dbReference type="PROSITE" id="PS00105">
    <property type="entry name" value="AA_TRANSFER_CLASS_1"/>
    <property type="match status" value="1"/>
</dbReference>
<keyword evidence="3 6" id="KW-0032">Aminotransferase</keyword>
<name>A0ABS4Z2N5_9ACTN</name>
<dbReference type="Pfam" id="PF00155">
    <property type="entry name" value="Aminotran_1_2"/>
    <property type="match status" value="1"/>
</dbReference>